<accession>A0A2N5ZGK8</accession>
<reference evidence="9 10" key="1">
    <citation type="submission" date="2017-11" db="EMBL/GenBank/DDBJ databases">
        <title>Genome-resolved metagenomics identifies genetic mobility, metabolic interactions, and unexpected diversity in perchlorate-reducing communities.</title>
        <authorList>
            <person name="Barnum T.P."/>
            <person name="Figueroa I.A."/>
            <person name="Carlstrom C.I."/>
            <person name="Lucas L.N."/>
            <person name="Engelbrektson A.L."/>
            <person name="Coates J.D."/>
        </authorList>
    </citation>
    <scope>NUCLEOTIDE SEQUENCE [LARGE SCALE GENOMIC DNA]</scope>
    <source>
        <strain evidence="9">BM706</strain>
    </source>
</reference>
<keyword evidence="5 6" id="KW-0808">Transferase</keyword>
<dbReference type="InterPro" id="IPR000845">
    <property type="entry name" value="Nucleoside_phosphorylase_d"/>
</dbReference>
<keyword evidence="4 6" id="KW-0328">Glycosyltransferase</keyword>
<comment type="subunit">
    <text evidence="3">Homotrimer.</text>
</comment>
<evidence type="ECO:0000256" key="6">
    <source>
        <dbReference type="PIRNR" id="PIRNR000477"/>
    </source>
</evidence>
<proteinExistence type="inferred from homology"/>
<organism evidence="9 10">
    <name type="scientific">Muiribacterium halophilum</name>
    <dbReference type="NCBI Taxonomy" id="2053465"/>
    <lineage>
        <taxon>Bacteria</taxon>
        <taxon>Candidatus Muiribacteriota</taxon>
        <taxon>Candidatus Muiribacteriia</taxon>
        <taxon>Candidatus Muiribacteriales</taxon>
        <taxon>Candidatus Muiribacteriaceae</taxon>
        <taxon>Candidatus Muiribacterium</taxon>
    </lineage>
</organism>
<evidence type="ECO:0000256" key="5">
    <source>
        <dbReference type="ARBA" id="ARBA00022679"/>
    </source>
</evidence>
<evidence type="ECO:0000313" key="10">
    <source>
        <dbReference type="Proteomes" id="UP000234857"/>
    </source>
</evidence>
<dbReference type="PROSITE" id="PS01240">
    <property type="entry name" value="PNP_MTAP_2"/>
    <property type="match status" value="1"/>
</dbReference>
<feature type="binding site" evidence="7">
    <location>
        <position position="110"/>
    </location>
    <ligand>
        <name>phosphate</name>
        <dbReference type="ChEBI" id="CHEBI:43474"/>
    </ligand>
</feature>
<dbReference type="InterPro" id="IPR011268">
    <property type="entry name" value="Purine_phosphorylase"/>
</dbReference>
<dbReference type="GO" id="GO:0004731">
    <property type="term" value="F:purine-nucleoside phosphorylase activity"/>
    <property type="evidence" value="ECO:0007669"/>
    <property type="project" value="UniProtKB-EC"/>
</dbReference>
<comment type="caution">
    <text evidence="9">The sequence shown here is derived from an EMBL/GenBank/DDBJ whole genome shotgun (WGS) entry which is preliminary data.</text>
</comment>
<dbReference type="GO" id="GO:0005737">
    <property type="term" value="C:cytoplasm"/>
    <property type="evidence" value="ECO:0007669"/>
    <property type="project" value="TreeGrafter"/>
</dbReference>
<dbReference type="InterPro" id="IPR011270">
    <property type="entry name" value="Pur_Nuc_Pase_Ino/Guo-sp"/>
</dbReference>
<dbReference type="SUPFAM" id="SSF53167">
    <property type="entry name" value="Purine and uridine phosphorylases"/>
    <property type="match status" value="1"/>
</dbReference>
<dbReference type="Gene3D" id="3.40.50.1580">
    <property type="entry name" value="Nucleoside phosphorylase domain"/>
    <property type="match status" value="1"/>
</dbReference>
<feature type="binding site" evidence="7">
    <location>
        <begin position="78"/>
        <end position="80"/>
    </location>
    <ligand>
        <name>phosphate</name>
        <dbReference type="ChEBI" id="CHEBI:43474"/>
    </ligand>
</feature>
<evidence type="ECO:0000259" key="8">
    <source>
        <dbReference type="Pfam" id="PF01048"/>
    </source>
</evidence>
<dbReference type="PANTHER" id="PTHR11904">
    <property type="entry name" value="METHYLTHIOADENOSINE/PURINE NUCLEOSIDE PHOSPHORYLASE"/>
    <property type="match status" value="1"/>
</dbReference>
<dbReference type="GO" id="GO:0009116">
    <property type="term" value="P:nucleoside metabolic process"/>
    <property type="evidence" value="ECO:0007669"/>
    <property type="project" value="InterPro"/>
</dbReference>
<feature type="binding site" evidence="7">
    <location>
        <position position="27"/>
    </location>
    <ligand>
        <name>phosphate</name>
        <dbReference type="ChEBI" id="CHEBI:43474"/>
    </ligand>
</feature>
<dbReference type="AlphaFoldDB" id="A0A2N5ZGK8"/>
<comment type="similarity">
    <text evidence="2 6">Belongs to the PNP/MTAP phosphorylase family.</text>
</comment>
<comment type="function">
    <text evidence="6">The purine nucleoside phosphorylases catalyze the phosphorolytic breakdown of the N-glycosidic bond in the beta-(deoxy)ribonucleoside molecules, with the formation of the corresponding free purine bases and pentose-1-phosphate.</text>
</comment>
<evidence type="ECO:0000256" key="2">
    <source>
        <dbReference type="ARBA" id="ARBA00006751"/>
    </source>
</evidence>
<gene>
    <name evidence="9" type="ORF">C0601_07025</name>
</gene>
<dbReference type="NCBIfam" id="TIGR01700">
    <property type="entry name" value="PNPH"/>
    <property type="match status" value="1"/>
</dbReference>
<dbReference type="InterPro" id="IPR035994">
    <property type="entry name" value="Nucleoside_phosphorylase_sf"/>
</dbReference>
<dbReference type="CDD" id="cd09009">
    <property type="entry name" value="PNP-EcPNPII_like"/>
    <property type="match status" value="1"/>
</dbReference>
<name>A0A2N5ZGK8_MUIH1</name>
<dbReference type="InterPro" id="IPR018099">
    <property type="entry name" value="Purine_phosphorylase-2_CS"/>
</dbReference>
<dbReference type="NCBIfam" id="NF006054">
    <property type="entry name" value="PRK08202.1"/>
    <property type="match status" value="1"/>
</dbReference>
<dbReference type="Pfam" id="PF01048">
    <property type="entry name" value="PNP_UDP_1"/>
    <property type="match status" value="1"/>
</dbReference>
<feature type="binding site" evidence="7">
    <location>
        <position position="230"/>
    </location>
    <ligand>
        <name>a purine D-ribonucleoside</name>
        <dbReference type="ChEBI" id="CHEBI:142355"/>
    </ligand>
</feature>
<comment type="pathway">
    <text evidence="1 6">Purine metabolism; purine nucleoside salvage.</text>
</comment>
<dbReference type="NCBIfam" id="TIGR01697">
    <property type="entry name" value="PNPH-PUNA-XAPA"/>
    <property type="match status" value="1"/>
</dbReference>
<dbReference type="PANTHER" id="PTHR11904:SF9">
    <property type="entry name" value="PURINE NUCLEOSIDE PHOSPHORYLASE-RELATED"/>
    <property type="match status" value="1"/>
</dbReference>
<dbReference type="EMBL" id="PKTG01000083">
    <property type="protein sequence ID" value="PLX17776.1"/>
    <property type="molecule type" value="Genomic_DNA"/>
</dbReference>
<dbReference type="UniPathway" id="UPA00606"/>
<evidence type="ECO:0000256" key="7">
    <source>
        <dbReference type="PIRSR" id="PIRSR000477-2"/>
    </source>
</evidence>
<feature type="binding site" evidence="7">
    <location>
        <position position="188"/>
    </location>
    <ligand>
        <name>a purine D-ribonucleoside</name>
        <dbReference type="ChEBI" id="CHEBI:142355"/>
    </ligand>
</feature>
<sequence length="267" mass="29268">MENIKKTAEFLKKRLKEEPEIALILGSGLGSIAELIEDKTIIDYDQIPGFPVSKVEGHKNRFVAGRLSGKKVIAMQGRFHFYEGYSMQQIAMPLRVFKILGVESLLVTNAAGGLNPNFEVGDLMIIRDHINGMGTNPLIGPNLDEIGTRFPPMTGAYNCQELIKECAEKTSVPVVSGTYIALTGPCYETPAEQRMYRMFADAVGMSTVPEVITAVHAGYKNIAGISLITNVHTGTAHFIPNHEEVVEAATKAKPKFQKLVMSVIENM</sequence>
<dbReference type="EC" id="2.4.2.1" evidence="6"/>
<feature type="binding site" evidence="7">
    <location>
        <position position="206"/>
    </location>
    <ligand>
        <name>phosphate</name>
        <dbReference type="ChEBI" id="CHEBI:43474"/>
    </ligand>
</feature>
<evidence type="ECO:0000313" key="9">
    <source>
        <dbReference type="EMBL" id="PLX17776.1"/>
    </source>
</evidence>
<protein>
    <recommendedName>
        <fullName evidence="6">Purine nucleoside phosphorylase</fullName>
        <ecNumber evidence="6">2.4.2.1</ecNumber>
    </recommendedName>
    <alternativeName>
        <fullName evidence="6">Inosine-guanosine phosphorylase</fullName>
    </alternativeName>
</protein>
<feature type="binding site" evidence="7">
    <location>
        <position position="58"/>
    </location>
    <ligand>
        <name>phosphate</name>
        <dbReference type="ChEBI" id="CHEBI:43474"/>
    </ligand>
</feature>
<evidence type="ECO:0000256" key="4">
    <source>
        <dbReference type="ARBA" id="ARBA00022676"/>
    </source>
</evidence>
<evidence type="ECO:0000256" key="1">
    <source>
        <dbReference type="ARBA" id="ARBA00005058"/>
    </source>
</evidence>
<dbReference type="Proteomes" id="UP000234857">
    <property type="component" value="Unassembled WGS sequence"/>
</dbReference>
<evidence type="ECO:0000256" key="3">
    <source>
        <dbReference type="ARBA" id="ARBA00011233"/>
    </source>
</evidence>
<dbReference type="PIRSF" id="PIRSF000477">
    <property type="entry name" value="PurNPase"/>
    <property type="match status" value="1"/>
</dbReference>
<feature type="domain" description="Nucleoside phosphorylase" evidence="8">
    <location>
        <begin position="20"/>
        <end position="265"/>
    </location>
</feature>